<keyword evidence="4" id="KW-1185">Reference proteome</keyword>
<evidence type="ECO:0000313" key="4">
    <source>
        <dbReference type="Proteomes" id="UP000620124"/>
    </source>
</evidence>
<evidence type="ECO:0008006" key="5">
    <source>
        <dbReference type="Google" id="ProtNLM"/>
    </source>
</evidence>
<accession>A0A8H6Y477</accession>
<keyword evidence="1" id="KW-0175">Coiled coil</keyword>
<feature type="region of interest" description="Disordered" evidence="2">
    <location>
        <begin position="568"/>
        <end position="588"/>
    </location>
</feature>
<proteinExistence type="predicted"/>
<organism evidence="3 4">
    <name type="scientific">Mycena venus</name>
    <dbReference type="NCBI Taxonomy" id="2733690"/>
    <lineage>
        <taxon>Eukaryota</taxon>
        <taxon>Fungi</taxon>
        <taxon>Dikarya</taxon>
        <taxon>Basidiomycota</taxon>
        <taxon>Agaricomycotina</taxon>
        <taxon>Agaricomycetes</taxon>
        <taxon>Agaricomycetidae</taxon>
        <taxon>Agaricales</taxon>
        <taxon>Marasmiineae</taxon>
        <taxon>Mycenaceae</taxon>
        <taxon>Mycena</taxon>
    </lineage>
</organism>
<evidence type="ECO:0000256" key="1">
    <source>
        <dbReference type="SAM" id="Coils"/>
    </source>
</evidence>
<dbReference type="EMBL" id="JACAZI010000009">
    <property type="protein sequence ID" value="KAF7352382.1"/>
    <property type="molecule type" value="Genomic_DNA"/>
</dbReference>
<evidence type="ECO:0000313" key="3">
    <source>
        <dbReference type="EMBL" id="KAF7352382.1"/>
    </source>
</evidence>
<dbReference type="AlphaFoldDB" id="A0A8H6Y477"/>
<reference evidence="3" key="1">
    <citation type="submission" date="2020-05" db="EMBL/GenBank/DDBJ databases">
        <title>Mycena genomes resolve the evolution of fungal bioluminescence.</title>
        <authorList>
            <person name="Tsai I.J."/>
        </authorList>
    </citation>
    <scope>NUCLEOTIDE SEQUENCE</scope>
    <source>
        <strain evidence="3">CCC161011</strain>
    </source>
</reference>
<comment type="caution">
    <text evidence="3">The sequence shown here is derived from an EMBL/GenBank/DDBJ whole genome shotgun (WGS) entry which is preliminary data.</text>
</comment>
<sequence length="727" mass="83063">MNRYAAKIRELLAKMFAVRLNVLPANRVSVNKYLESIYHGITTLESALDPCYINESLQEKFNSYVEAEEARLRGNLEAIRYDIDALNTLYLITGQGRIERFILPLIFLLLERDFQILRACQTKVLHPDELWDAADTLRWVSVAARERLDVLECKAYIFSPPIQFAHAFLPASFKQQRADLKQQFKTFAHGLFQYMHDPSGLWDPKLVLAHEDIEYPYDDSLEAQDVDLSKILNYPLGTDRLDFDAYQPAPRAKKVATRPAPALRSLLGTWNGFTYSQRDGTVPSSGMLSFELSATGNLTFGASAQRANMTEFNISGECNAQHLDIVNFSFKQTFPARFSPLYFAGSWDSSTQALSGTWGEESDPRTHPGVFIFKRMLPECMCFFPPPTVLKENSSKALWRFAIDAVVHGVRRGAWSWSYFEQRARGRKRFIELYIRNTRFGRPLSRTEEEELGLLKKSFTTADSRFYHSIAEDQIRKTTHHDVFCDSCKGHIGGSRISCLSCRLEGTFDTVDFCDTPSCMSAKVIPTGLTRPHLPTHDIFKVRRVLHVRSFGSTYRAAQAALKKAREFFPNPEDSEKGEPQKPTRNPPRCAVCRRPATQPCWFCVQCEEPSFICMGCEAKKKYSFPGHDFDTHDLVRCSVQVETAEVALEERLADIEARLEKHEAHIDEKLESMEQKMGERLSRLDQKMSEMESLLRELIYTLGPRTKPSTLPAYPQKAPTYVESYP</sequence>
<protein>
    <recommendedName>
        <fullName evidence="5">ZZ-type domain-containing protein</fullName>
    </recommendedName>
</protein>
<name>A0A8H6Y477_9AGAR</name>
<dbReference type="OrthoDB" id="2122982at2759"/>
<gene>
    <name evidence="3" type="ORF">MVEN_01202400</name>
</gene>
<dbReference type="Proteomes" id="UP000620124">
    <property type="component" value="Unassembled WGS sequence"/>
</dbReference>
<feature type="coiled-coil region" evidence="1">
    <location>
        <begin position="646"/>
        <end position="673"/>
    </location>
</feature>
<evidence type="ECO:0000256" key="2">
    <source>
        <dbReference type="SAM" id="MobiDB-lite"/>
    </source>
</evidence>